<protein>
    <submittedName>
        <fullName evidence="1">Uncharacterized protein</fullName>
    </submittedName>
</protein>
<sequence length="199" mass="22224">MSVFLFVSCTCLLLLYVFNYNPVLFTSFFEVFSASKIDLELKFVSKNHVSSYGCFSCLWLLEQFGSIFYYHSLQEFCSNYLNMYGTLKRAIYSEAPSSRLALLIPDGISQHISSSILVGMEVFLGITTLMRSPISSTPGDNGGYGHRYKVLNLLVVPATQDCDLNSCTIGNSFIRAGLLAKLLAIEEVLQKLLKYVNPS</sequence>
<keyword evidence="2" id="KW-1185">Reference proteome</keyword>
<organism evidence="1 2">
    <name type="scientific">Coffea canephora</name>
    <name type="common">Robusta coffee</name>
    <dbReference type="NCBI Taxonomy" id="49390"/>
    <lineage>
        <taxon>Eukaryota</taxon>
        <taxon>Viridiplantae</taxon>
        <taxon>Streptophyta</taxon>
        <taxon>Embryophyta</taxon>
        <taxon>Tracheophyta</taxon>
        <taxon>Spermatophyta</taxon>
        <taxon>Magnoliopsida</taxon>
        <taxon>eudicotyledons</taxon>
        <taxon>Gunneridae</taxon>
        <taxon>Pentapetalae</taxon>
        <taxon>asterids</taxon>
        <taxon>lamiids</taxon>
        <taxon>Gentianales</taxon>
        <taxon>Rubiaceae</taxon>
        <taxon>Ixoroideae</taxon>
        <taxon>Gardenieae complex</taxon>
        <taxon>Bertiereae - Coffeeae clade</taxon>
        <taxon>Coffeeae</taxon>
        <taxon>Coffea</taxon>
    </lineage>
</organism>
<evidence type="ECO:0000313" key="2">
    <source>
        <dbReference type="Proteomes" id="UP000295252"/>
    </source>
</evidence>
<dbReference type="InParanoid" id="A0A068V8G7"/>
<dbReference type="Proteomes" id="UP000295252">
    <property type="component" value="Chromosome I"/>
</dbReference>
<dbReference type="EMBL" id="HG739220">
    <property type="protein sequence ID" value="CDP16779.1"/>
    <property type="molecule type" value="Genomic_DNA"/>
</dbReference>
<dbReference type="AlphaFoldDB" id="A0A068V8G7"/>
<proteinExistence type="predicted"/>
<gene>
    <name evidence="1" type="ORF">GSCOC_T00019283001</name>
</gene>
<accession>A0A068V8G7</accession>
<name>A0A068V8G7_COFCA</name>
<reference evidence="2" key="1">
    <citation type="journal article" date="2014" name="Science">
        <title>The coffee genome provides insight into the convergent evolution of caffeine biosynthesis.</title>
        <authorList>
            <person name="Denoeud F."/>
            <person name="Carretero-Paulet L."/>
            <person name="Dereeper A."/>
            <person name="Droc G."/>
            <person name="Guyot R."/>
            <person name="Pietrella M."/>
            <person name="Zheng C."/>
            <person name="Alberti A."/>
            <person name="Anthony F."/>
            <person name="Aprea G."/>
            <person name="Aury J.M."/>
            <person name="Bento P."/>
            <person name="Bernard M."/>
            <person name="Bocs S."/>
            <person name="Campa C."/>
            <person name="Cenci A."/>
            <person name="Combes M.C."/>
            <person name="Crouzillat D."/>
            <person name="Da Silva C."/>
            <person name="Daddiego L."/>
            <person name="De Bellis F."/>
            <person name="Dussert S."/>
            <person name="Garsmeur O."/>
            <person name="Gayraud T."/>
            <person name="Guignon V."/>
            <person name="Jahn K."/>
            <person name="Jamilloux V."/>
            <person name="Joet T."/>
            <person name="Labadie K."/>
            <person name="Lan T."/>
            <person name="Leclercq J."/>
            <person name="Lepelley M."/>
            <person name="Leroy T."/>
            <person name="Li L.T."/>
            <person name="Librado P."/>
            <person name="Lopez L."/>
            <person name="Munoz A."/>
            <person name="Noel B."/>
            <person name="Pallavicini A."/>
            <person name="Perrotta G."/>
            <person name="Poncet V."/>
            <person name="Pot D."/>
            <person name="Priyono X."/>
            <person name="Rigoreau M."/>
            <person name="Rouard M."/>
            <person name="Rozas J."/>
            <person name="Tranchant-Dubreuil C."/>
            <person name="VanBuren R."/>
            <person name="Zhang Q."/>
            <person name="Andrade A.C."/>
            <person name="Argout X."/>
            <person name="Bertrand B."/>
            <person name="de Kochko A."/>
            <person name="Graziosi G."/>
            <person name="Henry R.J."/>
            <person name="Jayarama X."/>
            <person name="Ming R."/>
            <person name="Nagai C."/>
            <person name="Rounsley S."/>
            <person name="Sankoff D."/>
            <person name="Giuliano G."/>
            <person name="Albert V.A."/>
            <person name="Wincker P."/>
            <person name="Lashermes P."/>
        </authorList>
    </citation>
    <scope>NUCLEOTIDE SEQUENCE [LARGE SCALE GENOMIC DNA]</scope>
    <source>
        <strain evidence="2">cv. DH200-94</strain>
    </source>
</reference>
<dbReference type="Gramene" id="CDP16779">
    <property type="protein sequence ID" value="CDP16779"/>
    <property type="gene ID" value="GSCOC_T00019283001"/>
</dbReference>
<evidence type="ECO:0000313" key="1">
    <source>
        <dbReference type="EMBL" id="CDP16779.1"/>
    </source>
</evidence>